<dbReference type="GO" id="GO:0005634">
    <property type="term" value="C:nucleus"/>
    <property type="evidence" value="ECO:0007669"/>
    <property type="project" value="UniProtKB-SubCell"/>
</dbReference>
<dbReference type="GO" id="GO:0003677">
    <property type="term" value="F:DNA binding"/>
    <property type="evidence" value="ECO:0007669"/>
    <property type="project" value="InterPro"/>
</dbReference>
<keyword evidence="4" id="KW-1185">Reference proteome</keyword>
<reference evidence="3 4" key="1">
    <citation type="journal article" date="2019" name="Sci. Rep.">
        <title>Orb-weaving spider Araneus ventricosus genome elucidates the spidroin gene catalogue.</title>
        <authorList>
            <person name="Kono N."/>
            <person name="Nakamura H."/>
            <person name="Ohtoshi R."/>
            <person name="Moran D.A.P."/>
            <person name="Shinohara A."/>
            <person name="Yoshida Y."/>
            <person name="Fujiwara M."/>
            <person name="Mori M."/>
            <person name="Tomita M."/>
            <person name="Arakawa K."/>
        </authorList>
    </citation>
    <scope>NUCLEOTIDE SEQUENCE [LARGE SCALE GENOMIC DNA]</scope>
</reference>
<dbReference type="GO" id="GO:0015074">
    <property type="term" value="P:DNA integration"/>
    <property type="evidence" value="ECO:0007669"/>
    <property type="project" value="InterPro"/>
</dbReference>
<dbReference type="EMBL" id="BGPR01000013">
    <property type="protein sequence ID" value="GBL77813.1"/>
    <property type="molecule type" value="Genomic_DNA"/>
</dbReference>
<evidence type="ECO:0000256" key="1">
    <source>
        <dbReference type="ARBA" id="ARBA00004123"/>
    </source>
</evidence>
<dbReference type="AlphaFoldDB" id="A0A4Y2AD74"/>
<dbReference type="Proteomes" id="UP000499080">
    <property type="component" value="Unassembled WGS sequence"/>
</dbReference>
<gene>
    <name evidence="3" type="ORF">AVEN_153010_1</name>
</gene>
<evidence type="ECO:0000313" key="4">
    <source>
        <dbReference type="Proteomes" id="UP000499080"/>
    </source>
</evidence>
<dbReference type="Pfam" id="PF01498">
    <property type="entry name" value="HTH_Tnp_Tc3_2"/>
    <property type="match status" value="1"/>
</dbReference>
<evidence type="ECO:0000259" key="2">
    <source>
        <dbReference type="Pfam" id="PF01498"/>
    </source>
</evidence>
<dbReference type="GO" id="GO:0006313">
    <property type="term" value="P:DNA transposition"/>
    <property type="evidence" value="ECO:0007669"/>
    <property type="project" value="InterPro"/>
</dbReference>
<organism evidence="3 4">
    <name type="scientific">Araneus ventricosus</name>
    <name type="common">Orbweaver spider</name>
    <name type="synonym">Epeira ventricosa</name>
    <dbReference type="NCBI Taxonomy" id="182803"/>
    <lineage>
        <taxon>Eukaryota</taxon>
        <taxon>Metazoa</taxon>
        <taxon>Ecdysozoa</taxon>
        <taxon>Arthropoda</taxon>
        <taxon>Chelicerata</taxon>
        <taxon>Arachnida</taxon>
        <taxon>Araneae</taxon>
        <taxon>Araneomorphae</taxon>
        <taxon>Entelegynae</taxon>
        <taxon>Araneoidea</taxon>
        <taxon>Araneidae</taxon>
        <taxon>Araneus</taxon>
    </lineage>
</organism>
<sequence length="169" mass="19264">MASRRGMEDSERWRAVGCIEAGQSITDAALFFGVHHSVISRLWKQFQPSQTVVRRPVAGRPRVTTPAEDRYIAVVAKRNRRSTSTLVASMAVEAISKTISATTVRRRLHMNGLYTRIPRVCVPLSVQSRGARLKWCRQHVNWTVSDWGQVMFTDESRFALQPDDKRVRV</sequence>
<dbReference type="InterPro" id="IPR009057">
    <property type="entry name" value="Homeodomain-like_sf"/>
</dbReference>
<comment type="subcellular location">
    <subcellularLocation>
        <location evidence="1">Nucleus</location>
    </subcellularLocation>
</comment>
<dbReference type="InterPro" id="IPR036397">
    <property type="entry name" value="RNaseH_sf"/>
</dbReference>
<dbReference type="SUPFAM" id="SSF46689">
    <property type="entry name" value="Homeodomain-like"/>
    <property type="match status" value="1"/>
</dbReference>
<proteinExistence type="predicted"/>
<name>A0A4Y2AD74_ARAVE</name>
<accession>A0A4Y2AD74</accession>
<protein>
    <recommendedName>
        <fullName evidence="2">Transposase Tc1-like domain-containing protein</fullName>
    </recommendedName>
</protein>
<feature type="domain" description="Transposase Tc1-like" evidence="2">
    <location>
        <begin position="69"/>
        <end position="141"/>
    </location>
</feature>
<comment type="caution">
    <text evidence="3">The sequence shown here is derived from an EMBL/GenBank/DDBJ whole genome shotgun (WGS) entry which is preliminary data.</text>
</comment>
<dbReference type="InterPro" id="IPR002492">
    <property type="entry name" value="Transposase_Tc1-like"/>
</dbReference>
<dbReference type="Gene3D" id="3.30.420.10">
    <property type="entry name" value="Ribonuclease H-like superfamily/Ribonuclease H"/>
    <property type="match status" value="1"/>
</dbReference>
<dbReference type="OrthoDB" id="6503215at2759"/>
<evidence type="ECO:0000313" key="3">
    <source>
        <dbReference type="EMBL" id="GBL77813.1"/>
    </source>
</evidence>